<comment type="caution">
    <text evidence="2">The sequence shown here is derived from an EMBL/GenBank/DDBJ whole genome shotgun (WGS) entry which is preliminary data.</text>
</comment>
<feature type="region of interest" description="Disordered" evidence="1">
    <location>
        <begin position="1"/>
        <end position="39"/>
    </location>
</feature>
<evidence type="ECO:0000313" key="2">
    <source>
        <dbReference type="EMBL" id="CAD6184841.1"/>
    </source>
</evidence>
<keyword evidence="3" id="KW-1185">Reference proteome</keyword>
<reference evidence="2" key="1">
    <citation type="submission" date="2020-10" db="EMBL/GenBank/DDBJ databases">
        <authorList>
            <person name="Kikuchi T."/>
        </authorList>
    </citation>
    <scope>NUCLEOTIDE SEQUENCE</scope>
    <source>
        <strain evidence="2">NKZ352</strain>
    </source>
</reference>
<sequence>METIPSTGSIEERKKRNFEEEKRKRRNGIQGEDRRETTGIDWEWPVTDGRDVFPETTTSKLGQALETWEHPRRAARTIKKKFVGGSLQKGRTEQEMTRLNY</sequence>
<organism evidence="2 3">
    <name type="scientific">Caenorhabditis auriculariae</name>
    <dbReference type="NCBI Taxonomy" id="2777116"/>
    <lineage>
        <taxon>Eukaryota</taxon>
        <taxon>Metazoa</taxon>
        <taxon>Ecdysozoa</taxon>
        <taxon>Nematoda</taxon>
        <taxon>Chromadorea</taxon>
        <taxon>Rhabditida</taxon>
        <taxon>Rhabditina</taxon>
        <taxon>Rhabditomorpha</taxon>
        <taxon>Rhabditoidea</taxon>
        <taxon>Rhabditidae</taxon>
        <taxon>Peloderinae</taxon>
        <taxon>Caenorhabditis</taxon>
    </lineage>
</organism>
<accession>A0A8S1GPI7</accession>
<name>A0A8S1GPI7_9PELO</name>
<dbReference type="AlphaFoldDB" id="A0A8S1GPI7"/>
<evidence type="ECO:0000256" key="1">
    <source>
        <dbReference type="SAM" id="MobiDB-lite"/>
    </source>
</evidence>
<feature type="compositionally biased region" description="Basic and acidic residues" evidence="1">
    <location>
        <begin position="10"/>
        <end position="22"/>
    </location>
</feature>
<dbReference type="EMBL" id="CAJGYM010000001">
    <property type="protein sequence ID" value="CAD6184841.1"/>
    <property type="molecule type" value="Genomic_DNA"/>
</dbReference>
<protein>
    <submittedName>
        <fullName evidence="2">Uncharacterized protein</fullName>
    </submittedName>
</protein>
<dbReference type="Proteomes" id="UP000835052">
    <property type="component" value="Unassembled WGS sequence"/>
</dbReference>
<proteinExistence type="predicted"/>
<evidence type="ECO:0000313" key="3">
    <source>
        <dbReference type="Proteomes" id="UP000835052"/>
    </source>
</evidence>
<gene>
    <name evidence="2" type="ORF">CAUJ_LOCUS760</name>
</gene>